<name>A0A3L9MH78_9FLAO</name>
<dbReference type="Gene3D" id="3.40.50.720">
    <property type="entry name" value="NAD(P)-binding Rossmann-like Domain"/>
    <property type="match status" value="1"/>
</dbReference>
<organism evidence="1 2">
    <name type="scientific">Faecalibacter macacae</name>
    <dbReference type="NCBI Taxonomy" id="1859289"/>
    <lineage>
        <taxon>Bacteria</taxon>
        <taxon>Pseudomonadati</taxon>
        <taxon>Bacteroidota</taxon>
        <taxon>Flavobacteriia</taxon>
        <taxon>Flavobacteriales</taxon>
        <taxon>Weeksellaceae</taxon>
        <taxon>Faecalibacter</taxon>
    </lineage>
</organism>
<dbReference type="SUPFAM" id="SSF51735">
    <property type="entry name" value="NAD(P)-binding Rossmann-fold domains"/>
    <property type="match status" value="1"/>
</dbReference>
<evidence type="ECO:0008006" key="3">
    <source>
        <dbReference type="Google" id="ProtNLM"/>
    </source>
</evidence>
<dbReference type="EMBL" id="RDOJ01000006">
    <property type="protein sequence ID" value="RLZ10684.1"/>
    <property type="molecule type" value="Genomic_DNA"/>
</dbReference>
<evidence type="ECO:0000313" key="2">
    <source>
        <dbReference type="Proteomes" id="UP000275348"/>
    </source>
</evidence>
<dbReference type="RefSeq" id="WP_147439096.1">
    <property type="nucleotide sequence ID" value="NZ_RDOJ01000006.1"/>
</dbReference>
<accession>A0A3L9MH78</accession>
<sequence>MKKGLIIGKGWIGEKLEKYLITEFLITTTKRISDTENCISIDFDQKDFTHLDINQFEFIVITIPFGKRNTTEELFFRFDNLIEFMGNYNKQIILISSTGIYPDSNQIVSESTYSDSELNTPYISIENKVKSQFPQTTILRLGGIMGDNRYLSKYLNLNREDLDEVVNHIHYQDILAVIKTCVERNLISSIYNVVAPLHPSKREVLEFQLNQNLIQSDIKKGKTISSEKLINELNYLFIFENPVYFKG</sequence>
<comment type="caution">
    <text evidence="1">The sequence shown here is derived from an EMBL/GenBank/DDBJ whole genome shotgun (WGS) entry which is preliminary data.</text>
</comment>
<dbReference type="PANTHER" id="PTHR40129:SF2">
    <property type="entry name" value="KETOPANTOATE REDUCTASE N-TERMINAL DOMAIN-CONTAINING PROTEIN"/>
    <property type="match status" value="1"/>
</dbReference>
<evidence type="ECO:0000313" key="1">
    <source>
        <dbReference type="EMBL" id="RLZ10684.1"/>
    </source>
</evidence>
<dbReference type="OrthoDB" id="751203at2"/>
<reference evidence="1 2" key="1">
    <citation type="submission" date="2018-10" db="EMBL/GenBank/DDBJ databases">
        <authorList>
            <person name="Chen X."/>
        </authorList>
    </citation>
    <scope>NUCLEOTIDE SEQUENCE [LARGE SCALE GENOMIC DNA]</scope>
    <source>
        <strain evidence="1 2">YIM 102668</strain>
    </source>
</reference>
<dbReference type="InterPro" id="IPR036291">
    <property type="entry name" value="NAD(P)-bd_dom_sf"/>
</dbReference>
<dbReference type="PANTHER" id="PTHR40129">
    <property type="entry name" value="KETOPANTOATE REDUCTASE N-TERMINAL DOMAIN-CONTAINING PROTEIN"/>
    <property type="match status" value="1"/>
</dbReference>
<protein>
    <recommendedName>
        <fullName evidence="3">Epimerase</fullName>
    </recommendedName>
</protein>
<keyword evidence="2" id="KW-1185">Reference proteome</keyword>
<proteinExistence type="predicted"/>
<gene>
    <name evidence="1" type="ORF">EAH69_05945</name>
</gene>
<dbReference type="Proteomes" id="UP000275348">
    <property type="component" value="Unassembled WGS sequence"/>
</dbReference>
<dbReference type="AlphaFoldDB" id="A0A3L9MH78"/>